<name>W3XKA4_PESFW</name>
<dbReference type="RefSeq" id="XP_007827030.1">
    <property type="nucleotide sequence ID" value="XM_007828839.1"/>
</dbReference>
<sequence>MENEARIPQKGFLANDDDAVAIKLPPHYEVDGWLDASHSPEPLMPVDALRTIINSYRKARLILYETGRLQMSPQQRLTKRRIKLKEDALVLDQTLAVLNRDHLYKGIGPPDRTFSKSDHQVALTAMKDQETKNKIDVFMRVCRGVEKDFRDSILTELRDGMIDTKKAVDHKRLHEQLKTLHNRLRQAHSEADNAINEVTERLRAM</sequence>
<dbReference type="Proteomes" id="UP000030651">
    <property type="component" value="Unassembled WGS sequence"/>
</dbReference>
<dbReference type="AlphaFoldDB" id="W3XKA4"/>
<gene>
    <name evidence="2" type="ORF">PFICI_00258</name>
</gene>
<evidence type="ECO:0000313" key="3">
    <source>
        <dbReference type="Proteomes" id="UP000030651"/>
    </source>
</evidence>
<dbReference type="GeneID" id="19265271"/>
<evidence type="ECO:0000256" key="1">
    <source>
        <dbReference type="SAM" id="Coils"/>
    </source>
</evidence>
<keyword evidence="3" id="KW-1185">Reference proteome</keyword>
<evidence type="ECO:0000313" key="2">
    <source>
        <dbReference type="EMBL" id="ETS86430.1"/>
    </source>
</evidence>
<reference evidence="3" key="1">
    <citation type="journal article" date="2015" name="BMC Genomics">
        <title>Genomic and transcriptomic analysis of the endophytic fungus Pestalotiopsis fici reveals its lifestyle and high potential for synthesis of natural products.</title>
        <authorList>
            <person name="Wang X."/>
            <person name="Zhang X."/>
            <person name="Liu L."/>
            <person name="Xiang M."/>
            <person name="Wang W."/>
            <person name="Sun X."/>
            <person name="Che Y."/>
            <person name="Guo L."/>
            <person name="Liu G."/>
            <person name="Guo L."/>
            <person name="Wang C."/>
            <person name="Yin W.B."/>
            <person name="Stadler M."/>
            <person name="Zhang X."/>
            <person name="Liu X."/>
        </authorList>
    </citation>
    <scope>NUCLEOTIDE SEQUENCE [LARGE SCALE GENOMIC DNA]</scope>
    <source>
        <strain evidence="3">W106-1 / CGMCC3.15140</strain>
    </source>
</reference>
<feature type="coiled-coil region" evidence="1">
    <location>
        <begin position="170"/>
        <end position="201"/>
    </location>
</feature>
<dbReference type="HOGENOM" id="CLU_1337915_0_0_1"/>
<accession>W3XKA4</accession>
<dbReference type="OrthoDB" id="10363866at2759"/>
<dbReference type="KEGG" id="pfy:PFICI_00258"/>
<dbReference type="EMBL" id="KI912109">
    <property type="protein sequence ID" value="ETS86430.1"/>
    <property type="molecule type" value="Genomic_DNA"/>
</dbReference>
<dbReference type="eggNOG" id="ENOG502TCNI">
    <property type="taxonomic scope" value="Eukaryota"/>
</dbReference>
<dbReference type="InParanoid" id="W3XKA4"/>
<keyword evidence="1" id="KW-0175">Coiled coil</keyword>
<proteinExistence type="predicted"/>
<organism evidence="2 3">
    <name type="scientific">Pestalotiopsis fici (strain W106-1 / CGMCC3.15140)</name>
    <dbReference type="NCBI Taxonomy" id="1229662"/>
    <lineage>
        <taxon>Eukaryota</taxon>
        <taxon>Fungi</taxon>
        <taxon>Dikarya</taxon>
        <taxon>Ascomycota</taxon>
        <taxon>Pezizomycotina</taxon>
        <taxon>Sordariomycetes</taxon>
        <taxon>Xylariomycetidae</taxon>
        <taxon>Amphisphaeriales</taxon>
        <taxon>Sporocadaceae</taxon>
        <taxon>Pestalotiopsis</taxon>
    </lineage>
</organism>
<protein>
    <submittedName>
        <fullName evidence="2">Uncharacterized protein</fullName>
    </submittedName>
</protein>